<sequence>MAKLTVVIAHYQNVLKSDDVCTSDDSMKADRGVKRFGGGCHLTSTTGGGAFSHHLSVADLEESEKVTRRLKHWWPTPAQLPLGRGIPKSRLRLANVSRRNSRRHLHGLSQYAASREAIDQIGDSTGAWRVGSGHQPKLKPPCSRL</sequence>
<proteinExistence type="predicted"/>
<dbReference type="RefSeq" id="WP_331375553.1">
    <property type="nucleotide sequence ID" value="NZ_CP133151.1"/>
</dbReference>
<geneLocation type="plasmid" evidence="1 2">
    <name>pSchITTGS70c</name>
</geneLocation>
<organism evidence="1 2">
    <name type="scientific">Sinorhizobium chiapasense</name>
    <dbReference type="NCBI Taxonomy" id="501572"/>
    <lineage>
        <taxon>Bacteria</taxon>
        <taxon>Pseudomonadati</taxon>
        <taxon>Pseudomonadota</taxon>
        <taxon>Alphaproteobacteria</taxon>
        <taxon>Hyphomicrobiales</taxon>
        <taxon>Rhizobiaceae</taxon>
        <taxon>Sinorhizobium/Ensifer group</taxon>
        <taxon>Sinorhizobium</taxon>
    </lineage>
</organism>
<keyword evidence="2" id="KW-1185">Reference proteome</keyword>
<accession>A0ABZ2BJX4</accession>
<dbReference type="EMBL" id="CP133151">
    <property type="protein sequence ID" value="WVT06507.1"/>
    <property type="molecule type" value="Genomic_DNA"/>
</dbReference>
<keyword evidence="1" id="KW-0614">Plasmid</keyword>
<name>A0ABZ2BJX4_9HYPH</name>
<protein>
    <submittedName>
        <fullName evidence="1">Uncharacterized protein</fullName>
    </submittedName>
</protein>
<evidence type="ECO:0000313" key="1">
    <source>
        <dbReference type="EMBL" id="WVT06507.1"/>
    </source>
</evidence>
<evidence type="ECO:0000313" key="2">
    <source>
        <dbReference type="Proteomes" id="UP001432360"/>
    </source>
</evidence>
<gene>
    <name evidence="1" type="ORF">RB548_24535</name>
</gene>
<reference evidence="1" key="1">
    <citation type="submission" date="2023-08" db="EMBL/GenBank/DDBJ databases">
        <title>Complete genome sequence of Sinorhizobium chiapanecum ITTG S70 isolated from Acaciella angustissima nodules in Chiapas-Mexico.</title>
        <authorList>
            <person name="Rincon-Rosales R."/>
            <person name="Rogel M.A."/>
            <person name="Rincon-Medina C.I."/>
            <person name="Guerrero G."/>
            <person name="Manzano-Gomez L.A."/>
            <person name="Lopez-Lopez A."/>
            <person name="Rincon Molina F.A."/>
            <person name="Martinez-Romero E."/>
        </authorList>
    </citation>
    <scope>NUCLEOTIDE SEQUENCE</scope>
    <source>
        <strain evidence="1">ITTG S70</strain>
        <plasmid evidence="1">pSchITTGS70c</plasmid>
    </source>
</reference>
<dbReference type="Proteomes" id="UP001432360">
    <property type="component" value="Plasmid pSchITTGS70c"/>
</dbReference>